<comment type="caution">
    <text evidence="2">The sequence shown here is derived from an EMBL/GenBank/DDBJ whole genome shotgun (WGS) entry which is preliminary data.</text>
</comment>
<organism evidence="2 3">
    <name type="scientific">Dactylosporangium maewongense</name>
    <dbReference type="NCBI Taxonomy" id="634393"/>
    <lineage>
        <taxon>Bacteria</taxon>
        <taxon>Bacillati</taxon>
        <taxon>Actinomycetota</taxon>
        <taxon>Actinomycetes</taxon>
        <taxon>Micromonosporales</taxon>
        <taxon>Micromonosporaceae</taxon>
        <taxon>Dactylosporangium</taxon>
    </lineage>
</organism>
<feature type="domain" description="Peptidase MA-like" evidence="1">
    <location>
        <begin position="263"/>
        <end position="415"/>
    </location>
</feature>
<evidence type="ECO:0000313" key="2">
    <source>
        <dbReference type="EMBL" id="GAA1503017.1"/>
    </source>
</evidence>
<dbReference type="Pfam" id="PF13485">
    <property type="entry name" value="Peptidase_MA_2"/>
    <property type="match status" value="1"/>
</dbReference>
<accession>A0ABN1ZRY9</accession>
<evidence type="ECO:0000313" key="3">
    <source>
        <dbReference type="Proteomes" id="UP001501470"/>
    </source>
</evidence>
<keyword evidence="3" id="KW-1185">Reference proteome</keyword>
<dbReference type="EMBL" id="BAAAQD010000002">
    <property type="protein sequence ID" value="GAA1503017.1"/>
    <property type="molecule type" value="Genomic_DNA"/>
</dbReference>
<evidence type="ECO:0000259" key="1">
    <source>
        <dbReference type="Pfam" id="PF13485"/>
    </source>
</evidence>
<dbReference type="InterPro" id="IPR039568">
    <property type="entry name" value="Peptidase_MA-like_dom"/>
</dbReference>
<name>A0ABN1ZRY9_9ACTN</name>
<protein>
    <recommendedName>
        <fullName evidence="1">Peptidase MA-like domain-containing protein</fullName>
    </recommendedName>
</protein>
<reference evidence="2 3" key="1">
    <citation type="journal article" date="2019" name="Int. J. Syst. Evol. Microbiol.">
        <title>The Global Catalogue of Microorganisms (GCM) 10K type strain sequencing project: providing services to taxonomists for standard genome sequencing and annotation.</title>
        <authorList>
            <consortium name="The Broad Institute Genomics Platform"/>
            <consortium name="The Broad Institute Genome Sequencing Center for Infectious Disease"/>
            <person name="Wu L."/>
            <person name="Ma J."/>
        </authorList>
    </citation>
    <scope>NUCLEOTIDE SEQUENCE [LARGE SCALE GENOMIC DNA]</scope>
    <source>
        <strain evidence="2 3">JCM 15933</strain>
    </source>
</reference>
<sequence>MVLALGGAAAAALALRGGGGGETDLVSSTWVDMRSGVGGKAIEELLARHTEAVKKKDLNAWMADVDQSDAAFVKRQKQLFENLAKMPFADISFDRTRLPARQLAKFLPTQLFDRYHAAVHVEAVTIRHRVEGVDSKTVATPWMPVVAWTNGKWLVVGDAAGKDMPLGANGQPWDSTGPVAVLRNDRIIAVVSADDAQRGRNLLQMAETSLKEVIEVRPSGWDGKVLFTAVQDKRIFDTYFAESQERVAQVAAIAVPFYNQVGDWAGSPAYSSTRVVFNPTQLTAQTEELAHDLTHEFAHAAMGPVTTARTPRWVVEGFAEYVAYRKDKVPAAGIRQALGNLVISTLPTDDQFYAEPRNYIASWLANRMIAEKYGQAKLIAFYEAFQNVSEVESAAREVLGIGVSTLEQQWRDYVAQQRG</sequence>
<dbReference type="Proteomes" id="UP001501470">
    <property type="component" value="Unassembled WGS sequence"/>
</dbReference>
<gene>
    <name evidence="2" type="ORF">GCM10009827_014890</name>
</gene>
<proteinExistence type="predicted"/>